<feature type="repeat" description="ANK" evidence="3">
    <location>
        <begin position="17"/>
        <end position="49"/>
    </location>
</feature>
<reference evidence="4 5" key="1">
    <citation type="submission" date="2016-08" db="EMBL/GenBank/DDBJ databases">
        <title>A Parts List for Fungal Cellulosomes Revealed by Comparative Genomics.</title>
        <authorList>
            <consortium name="DOE Joint Genome Institute"/>
            <person name="Haitjema C.H."/>
            <person name="Gilmore S.P."/>
            <person name="Henske J.K."/>
            <person name="Solomon K.V."/>
            <person name="De Groot R."/>
            <person name="Kuo A."/>
            <person name="Mondo S.J."/>
            <person name="Salamov A.A."/>
            <person name="Labutti K."/>
            <person name="Zhao Z."/>
            <person name="Chiniquy J."/>
            <person name="Barry K."/>
            <person name="Brewer H.M."/>
            <person name="Purvine S.O."/>
            <person name="Wright A.T."/>
            <person name="Boxma B."/>
            <person name="Van Alen T."/>
            <person name="Hackstein J.H."/>
            <person name="Baker S.E."/>
            <person name="Grigoriev I.V."/>
            <person name="O'Malley M.A."/>
        </authorList>
    </citation>
    <scope>NUCLEOTIDE SEQUENCE [LARGE SCALE GENOMIC DNA]</scope>
    <source>
        <strain evidence="4 5">S4</strain>
    </source>
</reference>
<evidence type="ECO:0000256" key="2">
    <source>
        <dbReference type="ARBA" id="ARBA00023043"/>
    </source>
</evidence>
<organism evidence="4 5">
    <name type="scientific">Anaeromyces robustus</name>
    <dbReference type="NCBI Taxonomy" id="1754192"/>
    <lineage>
        <taxon>Eukaryota</taxon>
        <taxon>Fungi</taxon>
        <taxon>Fungi incertae sedis</taxon>
        <taxon>Chytridiomycota</taxon>
        <taxon>Chytridiomycota incertae sedis</taxon>
        <taxon>Neocallimastigomycetes</taxon>
        <taxon>Neocallimastigales</taxon>
        <taxon>Neocallimastigaceae</taxon>
        <taxon>Anaeromyces</taxon>
    </lineage>
</organism>
<feature type="repeat" description="ANK" evidence="3">
    <location>
        <begin position="49"/>
        <end position="81"/>
    </location>
</feature>
<keyword evidence="1" id="KW-0677">Repeat</keyword>
<accession>A0A1Y1WZF9</accession>
<evidence type="ECO:0000313" key="4">
    <source>
        <dbReference type="EMBL" id="ORX78967.1"/>
    </source>
</evidence>
<dbReference type="Proteomes" id="UP000193944">
    <property type="component" value="Unassembled WGS sequence"/>
</dbReference>
<name>A0A1Y1WZF9_9FUNG</name>
<dbReference type="PROSITE" id="PS51257">
    <property type="entry name" value="PROKAR_LIPOPROTEIN"/>
    <property type="match status" value="1"/>
</dbReference>
<dbReference type="PANTHER" id="PTHR24198">
    <property type="entry name" value="ANKYRIN REPEAT AND PROTEIN KINASE DOMAIN-CONTAINING PROTEIN"/>
    <property type="match status" value="1"/>
</dbReference>
<gene>
    <name evidence="4" type="ORF">BCR32DRAFT_206264</name>
</gene>
<dbReference type="PROSITE" id="PS50297">
    <property type="entry name" value="ANK_REP_REGION"/>
    <property type="match status" value="2"/>
</dbReference>
<dbReference type="SUPFAM" id="SSF48403">
    <property type="entry name" value="Ankyrin repeat"/>
    <property type="match status" value="1"/>
</dbReference>
<proteinExistence type="predicted"/>
<keyword evidence="5" id="KW-1185">Reference proteome</keyword>
<evidence type="ECO:0000256" key="1">
    <source>
        <dbReference type="ARBA" id="ARBA00022737"/>
    </source>
</evidence>
<sequence length="184" mass="20124">MKLFIDYGIDVNRPNSIGIYPIALACESGNIEQVRLLLNHGANPNVQSDGSTPLIQSCINNNSEVVKLLIEHGADVNFVNSEGLHPLLFLVNESEKNVTKLFLSYGANPNIQDTEGNSALSMACARGNRRIVELLLQSPNINIDLPTKGNYTPLMAACNIQEYMIAVKLIEAGASLYFKNDYGQ</sequence>
<evidence type="ECO:0000313" key="5">
    <source>
        <dbReference type="Proteomes" id="UP000193944"/>
    </source>
</evidence>
<comment type="caution">
    <text evidence="4">The sequence shown here is derived from an EMBL/GenBank/DDBJ whole genome shotgun (WGS) entry which is preliminary data.</text>
</comment>
<dbReference type="Pfam" id="PF12796">
    <property type="entry name" value="Ank_2"/>
    <property type="match status" value="2"/>
</dbReference>
<dbReference type="PANTHER" id="PTHR24198:SF165">
    <property type="entry name" value="ANKYRIN REPEAT-CONTAINING PROTEIN-RELATED"/>
    <property type="match status" value="1"/>
</dbReference>
<keyword evidence="2 3" id="KW-0040">ANK repeat</keyword>
<dbReference type="AlphaFoldDB" id="A0A1Y1WZF9"/>
<dbReference type="OrthoDB" id="2122401at2759"/>
<dbReference type="STRING" id="1754192.A0A1Y1WZF9"/>
<dbReference type="EMBL" id="MCFG01000192">
    <property type="protein sequence ID" value="ORX78967.1"/>
    <property type="molecule type" value="Genomic_DNA"/>
</dbReference>
<dbReference type="Gene3D" id="1.25.40.20">
    <property type="entry name" value="Ankyrin repeat-containing domain"/>
    <property type="match status" value="2"/>
</dbReference>
<evidence type="ECO:0000256" key="3">
    <source>
        <dbReference type="PROSITE-ProRule" id="PRU00023"/>
    </source>
</evidence>
<dbReference type="InterPro" id="IPR002110">
    <property type="entry name" value="Ankyrin_rpt"/>
</dbReference>
<protein>
    <submittedName>
        <fullName evidence="4">Ankyrin</fullName>
    </submittedName>
</protein>
<dbReference type="SMART" id="SM00248">
    <property type="entry name" value="ANK"/>
    <property type="match status" value="5"/>
</dbReference>
<feature type="non-terminal residue" evidence="4">
    <location>
        <position position="184"/>
    </location>
</feature>
<dbReference type="PROSITE" id="PS50088">
    <property type="entry name" value="ANK_REPEAT"/>
    <property type="match status" value="3"/>
</dbReference>
<reference evidence="4 5" key="2">
    <citation type="submission" date="2016-08" db="EMBL/GenBank/DDBJ databases">
        <title>Pervasive Adenine N6-methylation of Active Genes in Fungi.</title>
        <authorList>
            <consortium name="DOE Joint Genome Institute"/>
            <person name="Mondo S.J."/>
            <person name="Dannebaum R.O."/>
            <person name="Kuo R.C."/>
            <person name="Labutti K."/>
            <person name="Haridas S."/>
            <person name="Kuo A."/>
            <person name="Salamov A."/>
            <person name="Ahrendt S.R."/>
            <person name="Lipzen A."/>
            <person name="Sullivan W."/>
            <person name="Andreopoulos W.B."/>
            <person name="Clum A."/>
            <person name="Lindquist E."/>
            <person name="Daum C."/>
            <person name="Ramamoorthy G.K."/>
            <person name="Gryganskyi A."/>
            <person name="Culley D."/>
            <person name="Magnuson J.K."/>
            <person name="James T.Y."/>
            <person name="O'Malley M.A."/>
            <person name="Stajich J.E."/>
            <person name="Spatafora J.W."/>
            <person name="Visel A."/>
            <person name="Grigoriev I.V."/>
        </authorList>
    </citation>
    <scope>NUCLEOTIDE SEQUENCE [LARGE SCALE GENOMIC DNA]</scope>
    <source>
        <strain evidence="4 5">S4</strain>
    </source>
</reference>
<feature type="repeat" description="ANK" evidence="3">
    <location>
        <begin position="82"/>
        <end position="114"/>
    </location>
</feature>
<dbReference type="InterPro" id="IPR036770">
    <property type="entry name" value="Ankyrin_rpt-contain_sf"/>
</dbReference>